<dbReference type="InterPro" id="IPR051616">
    <property type="entry name" value="Cul2-RING_E3_ligase_SR"/>
</dbReference>
<feature type="repeat" description="ANK" evidence="1">
    <location>
        <begin position="260"/>
        <end position="292"/>
    </location>
</feature>
<dbReference type="PROSITE" id="PS50005">
    <property type="entry name" value="TPR"/>
    <property type="match status" value="2"/>
</dbReference>
<evidence type="ECO:0000256" key="2">
    <source>
        <dbReference type="PROSITE-ProRule" id="PRU00339"/>
    </source>
</evidence>
<dbReference type="InterPro" id="IPR011990">
    <property type="entry name" value="TPR-like_helical_dom_sf"/>
</dbReference>
<keyword evidence="4" id="KW-1185">Reference proteome</keyword>
<dbReference type="Proteomes" id="UP000827889">
    <property type="component" value="Chromosome 1"/>
</dbReference>
<evidence type="ECO:0000313" key="5">
    <source>
        <dbReference type="RefSeq" id="XP_048134133.1"/>
    </source>
</evidence>
<dbReference type="SMART" id="SM00028">
    <property type="entry name" value="TPR"/>
    <property type="match status" value="3"/>
</dbReference>
<dbReference type="InterPro" id="IPR019734">
    <property type="entry name" value="TPR_rpt"/>
</dbReference>
<dbReference type="PANTHER" id="PTHR46224">
    <property type="entry name" value="ANKYRIN REPEAT FAMILY PROTEIN"/>
    <property type="match status" value="1"/>
</dbReference>
<dbReference type="InterPro" id="IPR036770">
    <property type="entry name" value="Ankyrin_rpt-contain_sf"/>
</dbReference>
<dbReference type="Pfam" id="PF25575">
    <property type="entry name" value="TPR_BSK1_C"/>
    <property type="match status" value="1"/>
</dbReference>
<keyword evidence="2" id="KW-0802">TPR repeat</keyword>
<organism evidence="4 5">
    <name type="scientific">Rhodamnia argentea</name>
    <dbReference type="NCBI Taxonomy" id="178133"/>
    <lineage>
        <taxon>Eukaryota</taxon>
        <taxon>Viridiplantae</taxon>
        <taxon>Streptophyta</taxon>
        <taxon>Embryophyta</taxon>
        <taxon>Tracheophyta</taxon>
        <taxon>Spermatophyta</taxon>
        <taxon>Magnoliopsida</taxon>
        <taxon>eudicotyledons</taxon>
        <taxon>Gunneridae</taxon>
        <taxon>Pentapetalae</taxon>
        <taxon>rosids</taxon>
        <taxon>malvids</taxon>
        <taxon>Myrtales</taxon>
        <taxon>Myrtaceae</taxon>
        <taxon>Myrtoideae</taxon>
        <taxon>Myrteae</taxon>
        <taxon>Australasian group</taxon>
        <taxon>Rhodamnia</taxon>
    </lineage>
</organism>
<protein>
    <submittedName>
        <fullName evidence="5">Ankyrin-3-like</fullName>
    </submittedName>
</protein>
<feature type="repeat" description="ANK" evidence="1">
    <location>
        <begin position="393"/>
        <end position="425"/>
    </location>
</feature>
<dbReference type="InterPro" id="IPR002110">
    <property type="entry name" value="Ankyrin_rpt"/>
</dbReference>
<evidence type="ECO:0000259" key="3">
    <source>
        <dbReference type="Pfam" id="PF25575"/>
    </source>
</evidence>
<gene>
    <name evidence="5" type="primary">LOC115743861</name>
</gene>
<dbReference type="PROSITE" id="PS50088">
    <property type="entry name" value="ANK_REPEAT"/>
    <property type="match status" value="4"/>
</dbReference>
<dbReference type="RefSeq" id="XP_048134133.1">
    <property type="nucleotide sequence ID" value="XM_048278176.1"/>
</dbReference>
<feature type="repeat" description="TPR" evidence="2">
    <location>
        <begin position="549"/>
        <end position="582"/>
    </location>
</feature>
<reference evidence="4" key="1">
    <citation type="submission" date="2025-05" db="UniProtKB">
        <authorList>
            <consortium name="RefSeq"/>
        </authorList>
    </citation>
    <scope>NUCLEOTIDE SEQUENCE [LARGE SCALE GENOMIC DNA]</scope>
</reference>
<feature type="domain" description="Serine/threonine-protein kinase BSK1-like TPR repeats" evidence="3">
    <location>
        <begin position="477"/>
        <end position="553"/>
    </location>
</feature>
<dbReference type="SUPFAM" id="SSF48403">
    <property type="entry name" value="Ankyrin repeat"/>
    <property type="match status" value="1"/>
</dbReference>
<dbReference type="GeneID" id="115743861"/>
<dbReference type="PROSITE" id="PS50297">
    <property type="entry name" value="ANK_REP_REGION"/>
    <property type="match status" value="4"/>
</dbReference>
<dbReference type="Gene3D" id="1.25.40.10">
    <property type="entry name" value="Tetratricopeptide repeat domain"/>
    <property type="match status" value="1"/>
</dbReference>
<accession>A0ABM3HC29</accession>
<dbReference type="Pfam" id="PF00023">
    <property type="entry name" value="Ank"/>
    <property type="match status" value="1"/>
</dbReference>
<dbReference type="PANTHER" id="PTHR46224:SF6">
    <property type="entry name" value="ANKYRIN REPEAT FAMILY PROTEIN"/>
    <property type="match status" value="1"/>
</dbReference>
<dbReference type="PRINTS" id="PR01415">
    <property type="entry name" value="ANKYRIN"/>
</dbReference>
<dbReference type="InterPro" id="IPR058209">
    <property type="entry name" value="TPR_BSK1_C"/>
</dbReference>
<reference evidence="5" key="2">
    <citation type="submission" date="2025-08" db="UniProtKB">
        <authorList>
            <consortium name="RefSeq"/>
        </authorList>
    </citation>
    <scope>IDENTIFICATION</scope>
    <source>
        <tissue evidence="5">Leaf</tissue>
    </source>
</reference>
<dbReference type="SUPFAM" id="SSF48452">
    <property type="entry name" value="TPR-like"/>
    <property type="match status" value="1"/>
</dbReference>
<name>A0ABM3HC29_9MYRT</name>
<evidence type="ECO:0000256" key="1">
    <source>
        <dbReference type="PROSITE-ProRule" id="PRU00023"/>
    </source>
</evidence>
<feature type="repeat" description="ANK" evidence="1">
    <location>
        <begin position="293"/>
        <end position="325"/>
    </location>
</feature>
<dbReference type="SMART" id="SM00248">
    <property type="entry name" value="ANK"/>
    <property type="match status" value="8"/>
</dbReference>
<feature type="repeat" description="ANK" evidence="1">
    <location>
        <begin position="226"/>
        <end position="248"/>
    </location>
</feature>
<dbReference type="Gene3D" id="1.25.40.20">
    <property type="entry name" value="Ankyrin repeat-containing domain"/>
    <property type="match status" value="4"/>
</dbReference>
<proteinExistence type="predicted"/>
<keyword evidence="1" id="KW-0040">ANK repeat</keyword>
<feature type="repeat" description="TPR" evidence="2">
    <location>
        <begin position="481"/>
        <end position="514"/>
    </location>
</feature>
<dbReference type="Pfam" id="PF12796">
    <property type="entry name" value="Ank_2"/>
    <property type="match status" value="2"/>
</dbReference>
<evidence type="ECO:0000313" key="4">
    <source>
        <dbReference type="Proteomes" id="UP000827889"/>
    </source>
</evidence>
<sequence>MASGASRGSEGRPGVLRLLTAASTGNLQVLKKSTKQLDDGRGVATTIAVCKDMRNCGALHFAAMEGKIEVCKYLLEELEIDVDPDRHRCRLFLHQDLALRRPAGDGVVDEILARGRKAAACWRSNISPWSLSGLASMMANSAAAENELSMWPILPPVADDQSDAADQEAVDAGRKFHGTDKKTSEEVRLFLMAVQQGDLGLVEKLASKLHDGRGMARTVAEAKDDEGRGALHFAALEGNIELCKYLLEALKLDVDPKDVYGNTPLQFAADLPQIETAEYLIDQGADPLIPNDVGLTVLHYSAGTGKIELLNLLHSKGFDVDFQTSHGSPLLFSVVQDAQDAVKFLLEHHANPDAENDYGLTPLFASVIDGLLECLKLLIQVSGGAKVNVTLREGETPLHIAASEGKLHIINCLLEAGADPNVRDENGMTPIEAAAREGNRAVVEILFPNTSEIKPIPWSVDGIMAYMQAQKALEEEAKQKAAEAKSRGDDAFRRKDYGEAVHAYAQALGFDPNEATLLSNRSLCWFHLGQGERALADAKACRELRPDWPKACYREGAALSLLQRFDEAANAFSEGVKLDPESKELEKAFRLG</sequence>